<organism evidence="1 2">
    <name type="scientific">Ambispora leptoticha</name>
    <dbReference type="NCBI Taxonomy" id="144679"/>
    <lineage>
        <taxon>Eukaryota</taxon>
        <taxon>Fungi</taxon>
        <taxon>Fungi incertae sedis</taxon>
        <taxon>Mucoromycota</taxon>
        <taxon>Glomeromycotina</taxon>
        <taxon>Glomeromycetes</taxon>
        <taxon>Archaeosporales</taxon>
        <taxon>Ambisporaceae</taxon>
        <taxon>Ambispora</taxon>
    </lineage>
</organism>
<accession>A0A9N8YVK4</accession>
<dbReference type="AlphaFoldDB" id="A0A9N8YVK4"/>
<proteinExistence type="predicted"/>
<dbReference type="EMBL" id="CAJVPS010000103">
    <property type="protein sequence ID" value="CAG8452221.1"/>
    <property type="molecule type" value="Genomic_DNA"/>
</dbReference>
<dbReference type="Proteomes" id="UP000789508">
    <property type="component" value="Unassembled WGS sequence"/>
</dbReference>
<dbReference type="OrthoDB" id="2434667at2759"/>
<sequence length="111" mass="12673">MLSYVNVISILKEILEIVRQAEKNGTRYGSLRAKLETLEARSRLRFRHNSRIQEIQRQIRQMINVKQIAAKIKELEEELDSALIAITAFMAVILPGINQKLGQHGGEKCSD</sequence>
<protein>
    <submittedName>
        <fullName evidence="1">839_t:CDS:1</fullName>
    </submittedName>
</protein>
<evidence type="ECO:0000313" key="1">
    <source>
        <dbReference type="EMBL" id="CAG8452221.1"/>
    </source>
</evidence>
<evidence type="ECO:0000313" key="2">
    <source>
        <dbReference type="Proteomes" id="UP000789508"/>
    </source>
</evidence>
<gene>
    <name evidence="1" type="ORF">ALEPTO_LOCUS1076</name>
</gene>
<comment type="caution">
    <text evidence="1">The sequence shown here is derived from an EMBL/GenBank/DDBJ whole genome shotgun (WGS) entry which is preliminary data.</text>
</comment>
<keyword evidence="2" id="KW-1185">Reference proteome</keyword>
<reference evidence="1" key="1">
    <citation type="submission" date="2021-06" db="EMBL/GenBank/DDBJ databases">
        <authorList>
            <person name="Kallberg Y."/>
            <person name="Tangrot J."/>
            <person name="Rosling A."/>
        </authorList>
    </citation>
    <scope>NUCLEOTIDE SEQUENCE</scope>
    <source>
        <strain evidence="1">FL130A</strain>
    </source>
</reference>
<name>A0A9N8YVK4_9GLOM</name>